<reference evidence="2" key="1">
    <citation type="submission" date="2020-06" db="EMBL/GenBank/DDBJ databases">
        <authorList>
            <person name="Li T."/>
            <person name="Hu X."/>
            <person name="Zhang T."/>
            <person name="Song X."/>
            <person name="Zhang H."/>
            <person name="Dai N."/>
            <person name="Sheng W."/>
            <person name="Hou X."/>
            <person name="Wei L."/>
        </authorList>
    </citation>
    <scope>NUCLEOTIDE SEQUENCE</scope>
    <source>
        <strain evidence="2">G01</strain>
        <tissue evidence="2">Leaf</tissue>
    </source>
</reference>
<feature type="coiled-coil region" evidence="1">
    <location>
        <begin position="161"/>
        <end position="188"/>
    </location>
</feature>
<dbReference type="InterPro" id="IPR036397">
    <property type="entry name" value="RNaseH_sf"/>
</dbReference>
<dbReference type="PANTHER" id="PTHR48475">
    <property type="entry name" value="RIBONUCLEASE H"/>
    <property type="match status" value="1"/>
</dbReference>
<evidence type="ECO:0000313" key="2">
    <source>
        <dbReference type="EMBL" id="KAL0299955.1"/>
    </source>
</evidence>
<dbReference type="AlphaFoldDB" id="A0AAW2JZW8"/>
<dbReference type="GO" id="GO:0003676">
    <property type="term" value="F:nucleic acid binding"/>
    <property type="evidence" value="ECO:0007669"/>
    <property type="project" value="InterPro"/>
</dbReference>
<comment type="caution">
    <text evidence="2">The sequence shown here is derived from an EMBL/GenBank/DDBJ whole genome shotgun (WGS) entry which is preliminary data.</text>
</comment>
<dbReference type="EMBL" id="JACGWK010000425">
    <property type="protein sequence ID" value="KAL0299955.1"/>
    <property type="molecule type" value="Genomic_DNA"/>
</dbReference>
<evidence type="ECO:0000256" key="1">
    <source>
        <dbReference type="SAM" id="Coils"/>
    </source>
</evidence>
<sequence>MALALVITARRLCPYFLLQPIGVKTDMPLKQILGKPNTFGRLVKWAVELSEHDISYLLRTTIKTQALADFVSEIAEIPAEDASKVEKWLLHVDGSSTTQDSGAGIVITSLYGEDLDFFVKFGFKASKNKVECETLVIDMRMTHDLGAKYLKVAYLDSQLIVKQVEDTYKAKEENMIHYLQQIAELKHDSEFSK</sequence>
<accession>A0AAW2JZW8</accession>
<keyword evidence="1" id="KW-0175">Coiled coil</keyword>
<dbReference type="PANTHER" id="PTHR48475:SF2">
    <property type="entry name" value="RIBONUCLEASE H"/>
    <property type="match status" value="1"/>
</dbReference>
<reference evidence="2" key="2">
    <citation type="journal article" date="2024" name="Plant">
        <title>Genomic evolution and insights into agronomic trait innovations of Sesamum species.</title>
        <authorList>
            <person name="Miao H."/>
            <person name="Wang L."/>
            <person name="Qu L."/>
            <person name="Liu H."/>
            <person name="Sun Y."/>
            <person name="Le M."/>
            <person name="Wang Q."/>
            <person name="Wei S."/>
            <person name="Zheng Y."/>
            <person name="Lin W."/>
            <person name="Duan Y."/>
            <person name="Cao H."/>
            <person name="Xiong S."/>
            <person name="Wang X."/>
            <person name="Wei L."/>
            <person name="Li C."/>
            <person name="Ma Q."/>
            <person name="Ju M."/>
            <person name="Zhao R."/>
            <person name="Li G."/>
            <person name="Mu C."/>
            <person name="Tian Q."/>
            <person name="Mei H."/>
            <person name="Zhang T."/>
            <person name="Gao T."/>
            <person name="Zhang H."/>
        </authorList>
    </citation>
    <scope>NUCLEOTIDE SEQUENCE</scope>
    <source>
        <strain evidence="2">G01</strain>
    </source>
</reference>
<evidence type="ECO:0008006" key="3">
    <source>
        <dbReference type="Google" id="ProtNLM"/>
    </source>
</evidence>
<organism evidence="2">
    <name type="scientific">Sesamum angustifolium</name>
    <dbReference type="NCBI Taxonomy" id="2727405"/>
    <lineage>
        <taxon>Eukaryota</taxon>
        <taxon>Viridiplantae</taxon>
        <taxon>Streptophyta</taxon>
        <taxon>Embryophyta</taxon>
        <taxon>Tracheophyta</taxon>
        <taxon>Spermatophyta</taxon>
        <taxon>Magnoliopsida</taxon>
        <taxon>eudicotyledons</taxon>
        <taxon>Gunneridae</taxon>
        <taxon>Pentapetalae</taxon>
        <taxon>asterids</taxon>
        <taxon>lamiids</taxon>
        <taxon>Lamiales</taxon>
        <taxon>Pedaliaceae</taxon>
        <taxon>Sesamum</taxon>
    </lineage>
</organism>
<dbReference type="SUPFAM" id="SSF53098">
    <property type="entry name" value="Ribonuclease H-like"/>
    <property type="match status" value="1"/>
</dbReference>
<protein>
    <recommendedName>
        <fullName evidence="3">RNase H type-1 domain-containing protein</fullName>
    </recommendedName>
</protein>
<dbReference type="InterPro" id="IPR012337">
    <property type="entry name" value="RNaseH-like_sf"/>
</dbReference>
<proteinExistence type="predicted"/>
<name>A0AAW2JZW8_9LAMI</name>
<dbReference type="Gene3D" id="3.30.420.10">
    <property type="entry name" value="Ribonuclease H-like superfamily/Ribonuclease H"/>
    <property type="match status" value="1"/>
</dbReference>
<gene>
    <name evidence="2" type="ORF">Sangu_3147100</name>
</gene>